<keyword evidence="2" id="KW-1185">Reference proteome</keyword>
<reference evidence="1" key="1">
    <citation type="journal article" date="2014" name="Int. J. Syst. Evol. Microbiol.">
        <title>Complete genome sequence of Corynebacterium casei LMG S-19264T (=DSM 44701T), isolated from a smear-ripened cheese.</title>
        <authorList>
            <consortium name="US DOE Joint Genome Institute (JGI-PGF)"/>
            <person name="Walter F."/>
            <person name="Albersmeier A."/>
            <person name="Kalinowski J."/>
            <person name="Ruckert C."/>
        </authorList>
    </citation>
    <scope>NUCLEOTIDE SEQUENCE</scope>
    <source>
        <strain evidence="1">NBRC 108769</strain>
    </source>
</reference>
<comment type="caution">
    <text evidence="1">The sequence shown here is derived from an EMBL/GenBank/DDBJ whole genome shotgun (WGS) entry which is preliminary data.</text>
</comment>
<name>A0AA37WG29_9BACT</name>
<evidence type="ECO:0000313" key="1">
    <source>
        <dbReference type="EMBL" id="GLR19378.1"/>
    </source>
</evidence>
<dbReference type="Proteomes" id="UP001156666">
    <property type="component" value="Unassembled WGS sequence"/>
</dbReference>
<reference evidence="1" key="2">
    <citation type="submission" date="2023-01" db="EMBL/GenBank/DDBJ databases">
        <title>Draft genome sequence of Portibacter lacus strain NBRC 108769.</title>
        <authorList>
            <person name="Sun Q."/>
            <person name="Mori K."/>
        </authorList>
    </citation>
    <scope>NUCLEOTIDE SEQUENCE</scope>
    <source>
        <strain evidence="1">NBRC 108769</strain>
    </source>
</reference>
<organism evidence="1 2">
    <name type="scientific">Portibacter lacus</name>
    <dbReference type="NCBI Taxonomy" id="1099794"/>
    <lineage>
        <taxon>Bacteria</taxon>
        <taxon>Pseudomonadati</taxon>
        <taxon>Bacteroidota</taxon>
        <taxon>Saprospiria</taxon>
        <taxon>Saprospirales</taxon>
        <taxon>Haliscomenobacteraceae</taxon>
        <taxon>Portibacter</taxon>
    </lineage>
</organism>
<accession>A0AA37WG29</accession>
<dbReference type="AlphaFoldDB" id="A0AA37WG29"/>
<protein>
    <submittedName>
        <fullName evidence="1">Uncharacterized protein</fullName>
    </submittedName>
</protein>
<dbReference type="RefSeq" id="WP_235291920.1">
    <property type="nucleotide sequence ID" value="NZ_BSOH01000027.1"/>
</dbReference>
<gene>
    <name evidence="1" type="ORF">GCM10007940_39940</name>
</gene>
<proteinExistence type="predicted"/>
<dbReference type="EMBL" id="BSOH01000027">
    <property type="protein sequence ID" value="GLR19378.1"/>
    <property type="molecule type" value="Genomic_DNA"/>
</dbReference>
<sequence length="214" mass="24059">MKNLIFVLAILGVAIVPGCKKTCENVKVGETTLAEETLNYLNYNKGDVVVFESSNGEDITFTVDRTDDIYFICQKVTCDPIDPYKSSFCEYVEAPITSIFLQSDSTLLGIEASVYAYEPETELFFDAVRFTISHVNDSAIASKVTNVKFTNPVFKQDEVTDIDDFVEERSSVEIENKTLENVLICKDSKVALYYQKGKGFAAFTIGNRDYFLKE</sequence>
<evidence type="ECO:0000313" key="2">
    <source>
        <dbReference type="Proteomes" id="UP001156666"/>
    </source>
</evidence>